<feature type="domain" description="APS kinase" evidence="15">
    <location>
        <begin position="27"/>
        <end position="176"/>
    </location>
</feature>
<dbReference type="Pfam" id="PF01583">
    <property type="entry name" value="APS_kinase"/>
    <property type="match status" value="1"/>
</dbReference>
<keyword evidence="8 13" id="KW-0418">Kinase</keyword>
<feature type="binding site" evidence="13">
    <location>
        <begin position="35"/>
        <end position="42"/>
    </location>
    <ligand>
        <name>ATP</name>
        <dbReference type="ChEBI" id="CHEBI:30616"/>
    </ligand>
</feature>
<dbReference type="InterPro" id="IPR059117">
    <property type="entry name" value="APS_kinase_dom"/>
</dbReference>
<dbReference type="PANTHER" id="PTHR11055">
    <property type="entry name" value="BIFUNCTIONAL 3'-PHOSPHOADENOSINE 5'-PHOSPHOSULFATE SYNTHASE"/>
    <property type="match status" value="1"/>
</dbReference>
<evidence type="ECO:0000256" key="13">
    <source>
        <dbReference type="HAMAP-Rule" id="MF_00065"/>
    </source>
</evidence>
<evidence type="ECO:0000256" key="10">
    <source>
        <dbReference type="ARBA" id="ARBA00029724"/>
    </source>
</evidence>
<name>A0ABN8H8P8_9BACL</name>
<keyword evidence="13" id="KW-0597">Phosphoprotein</keyword>
<comment type="catalytic activity">
    <reaction evidence="1 13 14">
        <text>adenosine 5'-phosphosulfate + ATP = 3'-phosphoadenylyl sulfate + ADP + H(+)</text>
        <dbReference type="Rhea" id="RHEA:24152"/>
        <dbReference type="ChEBI" id="CHEBI:15378"/>
        <dbReference type="ChEBI" id="CHEBI:30616"/>
        <dbReference type="ChEBI" id="CHEBI:58243"/>
        <dbReference type="ChEBI" id="CHEBI:58339"/>
        <dbReference type="ChEBI" id="CHEBI:456216"/>
        <dbReference type="EC" id="2.7.1.25"/>
    </reaction>
</comment>
<dbReference type="GO" id="GO:0004020">
    <property type="term" value="F:adenylylsulfate kinase activity"/>
    <property type="evidence" value="ECO:0007669"/>
    <property type="project" value="UniProtKB-EC"/>
</dbReference>
<evidence type="ECO:0000256" key="8">
    <source>
        <dbReference type="ARBA" id="ARBA00022777"/>
    </source>
</evidence>
<dbReference type="HAMAP" id="MF_00065">
    <property type="entry name" value="Adenylyl_sulf_kinase"/>
    <property type="match status" value="1"/>
</dbReference>
<comment type="pathway">
    <text evidence="3 13 14">Sulfur metabolism; hydrogen sulfide biosynthesis; sulfite from sulfate: step 2/3.</text>
</comment>
<protein>
    <recommendedName>
        <fullName evidence="5 13">Adenylyl-sulfate kinase</fullName>
        <ecNumber evidence="5 13">2.7.1.25</ecNumber>
    </recommendedName>
    <alternativeName>
        <fullName evidence="11 13">APS kinase</fullName>
    </alternativeName>
    <alternativeName>
        <fullName evidence="12 13">ATP adenosine-5'-phosphosulfate 3'-phosphotransferase</fullName>
    </alternativeName>
    <alternativeName>
        <fullName evidence="10 13">Adenosine-5'-phosphosulfate kinase</fullName>
    </alternativeName>
</protein>
<sequence length="203" mass="23305">MNNNLPQVFWHQPKLTINNRRILNQHKSCVIWLTGLSASGKSTLANELDKYLYNQSIRSYVLDGDNVRHGLNKDLGFSPEDRKENIRRICEVAQLFVDAGLITIAAFISPYLEDRKTVRAMFPLGEFIEVYVKCSVEECERRDPKGLYKMARTNQLKEFTGISAPYEISENPELTIETDKQSVESSILQLAEYLKTHGYLQSI</sequence>
<dbReference type="InterPro" id="IPR027417">
    <property type="entry name" value="P-loop_NTPase"/>
</dbReference>
<evidence type="ECO:0000259" key="15">
    <source>
        <dbReference type="Pfam" id="PF01583"/>
    </source>
</evidence>
<evidence type="ECO:0000256" key="4">
    <source>
        <dbReference type="ARBA" id="ARBA00007008"/>
    </source>
</evidence>
<keyword evidence="17" id="KW-1185">Reference proteome</keyword>
<keyword evidence="7 13" id="KW-0547">Nucleotide-binding</keyword>
<evidence type="ECO:0000256" key="3">
    <source>
        <dbReference type="ARBA" id="ARBA00004806"/>
    </source>
</evidence>
<evidence type="ECO:0000313" key="17">
    <source>
        <dbReference type="Proteomes" id="UP000838821"/>
    </source>
</evidence>
<dbReference type="SUPFAM" id="SSF52540">
    <property type="entry name" value="P-loop containing nucleoside triphosphate hydrolases"/>
    <property type="match status" value="1"/>
</dbReference>
<organism evidence="16 17">
    <name type="scientific">Paenibacillus allorhizoplanae</name>
    <dbReference type="NCBI Taxonomy" id="2905648"/>
    <lineage>
        <taxon>Bacteria</taxon>
        <taxon>Bacillati</taxon>
        <taxon>Bacillota</taxon>
        <taxon>Bacilli</taxon>
        <taxon>Bacillales</taxon>
        <taxon>Paenibacillaceae</taxon>
        <taxon>Paenibacillus</taxon>
    </lineage>
</organism>
<keyword evidence="6 13" id="KW-0808">Transferase</keyword>
<dbReference type="EMBL" id="CAKMMW010000042">
    <property type="protein sequence ID" value="CAH1231521.1"/>
    <property type="molecule type" value="Genomic_DNA"/>
</dbReference>
<dbReference type="Gene3D" id="3.40.50.300">
    <property type="entry name" value="P-loop containing nucleotide triphosphate hydrolases"/>
    <property type="match status" value="1"/>
</dbReference>
<accession>A0ABN8H8P8</accession>
<evidence type="ECO:0000256" key="6">
    <source>
        <dbReference type="ARBA" id="ARBA00022679"/>
    </source>
</evidence>
<gene>
    <name evidence="13 16" type="primary">cysC</name>
    <name evidence="16" type="ORF">PAECIP111891_06839</name>
</gene>
<evidence type="ECO:0000256" key="2">
    <source>
        <dbReference type="ARBA" id="ARBA00002632"/>
    </source>
</evidence>
<dbReference type="NCBIfam" id="NF003013">
    <property type="entry name" value="PRK03846.1"/>
    <property type="match status" value="1"/>
</dbReference>
<dbReference type="Proteomes" id="UP000838821">
    <property type="component" value="Unassembled WGS sequence"/>
</dbReference>
<evidence type="ECO:0000256" key="12">
    <source>
        <dbReference type="ARBA" id="ARBA00031464"/>
    </source>
</evidence>
<feature type="active site" description="Phosphoserine intermediate" evidence="13">
    <location>
        <position position="109"/>
    </location>
</feature>
<evidence type="ECO:0000256" key="11">
    <source>
        <dbReference type="ARBA" id="ARBA00031393"/>
    </source>
</evidence>
<comment type="function">
    <text evidence="2 13 14">Catalyzes the synthesis of activated sulfate.</text>
</comment>
<evidence type="ECO:0000313" key="16">
    <source>
        <dbReference type="EMBL" id="CAH1231521.1"/>
    </source>
</evidence>
<dbReference type="CDD" id="cd02027">
    <property type="entry name" value="APSK"/>
    <property type="match status" value="1"/>
</dbReference>
<dbReference type="EC" id="2.7.1.25" evidence="5 13"/>
<evidence type="ECO:0000256" key="7">
    <source>
        <dbReference type="ARBA" id="ARBA00022741"/>
    </source>
</evidence>
<evidence type="ECO:0000256" key="5">
    <source>
        <dbReference type="ARBA" id="ARBA00012121"/>
    </source>
</evidence>
<dbReference type="NCBIfam" id="TIGR00455">
    <property type="entry name" value="apsK"/>
    <property type="match status" value="1"/>
</dbReference>
<dbReference type="InterPro" id="IPR002891">
    <property type="entry name" value="APS"/>
</dbReference>
<evidence type="ECO:0000256" key="14">
    <source>
        <dbReference type="RuleBase" id="RU004347"/>
    </source>
</evidence>
<reference evidence="16" key="1">
    <citation type="submission" date="2022-01" db="EMBL/GenBank/DDBJ databases">
        <authorList>
            <person name="Criscuolo A."/>
        </authorList>
    </citation>
    <scope>NUCLEOTIDE SEQUENCE</scope>
    <source>
        <strain evidence="16">CIP111891</strain>
    </source>
</reference>
<dbReference type="RefSeq" id="WP_236293269.1">
    <property type="nucleotide sequence ID" value="NZ_CAKMMW010000042.1"/>
</dbReference>
<keyword evidence="9 13" id="KW-0067">ATP-binding</keyword>
<proteinExistence type="inferred from homology"/>
<dbReference type="PANTHER" id="PTHR11055:SF1">
    <property type="entry name" value="PAPS SYNTHETASE, ISOFORM D"/>
    <property type="match status" value="1"/>
</dbReference>
<comment type="caution">
    <text evidence="16">The sequence shown here is derived from an EMBL/GenBank/DDBJ whole genome shotgun (WGS) entry which is preliminary data.</text>
</comment>
<evidence type="ECO:0000256" key="9">
    <source>
        <dbReference type="ARBA" id="ARBA00022840"/>
    </source>
</evidence>
<evidence type="ECO:0000256" key="1">
    <source>
        <dbReference type="ARBA" id="ARBA00001823"/>
    </source>
</evidence>
<comment type="similarity">
    <text evidence="4 13 14">Belongs to the APS kinase family.</text>
</comment>